<keyword evidence="4" id="KW-1185">Reference proteome</keyword>
<comment type="caution">
    <text evidence="3">The sequence shown here is derived from an EMBL/GenBank/DDBJ whole genome shotgun (WGS) entry which is preliminary data.</text>
</comment>
<sequence length="323" mass="33825">MSPPTTTTTSSSFALFFLLLCLPSLSQATPPPSIANAKRAPSPYRPWRPTRPSPRSEPSLGYFAPAAAGGSMLTEAPNTGDPPLGEPLNIIVAGTSDSAVLVDSQQNGGFRNYMLSIGFSAECLGQHEGAPQTANLGDGNGYQNETNELRWDYGDPQIGTCKETIQGGNHFRYWVQNGASGNSSAIFMATSYELPIAQAHNIISNGYNLGRDWLVGNITGNFVNTSAVTNQTTFSGTTSFGNYTYQTAIAYVGGLLQDNGNGVNHASDVGVNGGSPLDGLVAVLEVKITSRPPSSPSRAGSRFSSLMPVPTALLLVLGALCAL</sequence>
<dbReference type="AlphaFoldDB" id="A0AAD7CA60"/>
<dbReference type="EMBL" id="JARKIF010000003">
    <property type="protein sequence ID" value="KAJ7643692.1"/>
    <property type="molecule type" value="Genomic_DNA"/>
</dbReference>
<evidence type="ECO:0000313" key="4">
    <source>
        <dbReference type="Proteomes" id="UP001221142"/>
    </source>
</evidence>
<protein>
    <submittedName>
        <fullName evidence="3">Uncharacterized protein</fullName>
    </submittedName>
</protein>
<gene>
    <name evidence="3" type="ORF">FB45DRAFT_895772</name>
</gene>
<organism evidence="3 4">
    <name type="scientific">Roridomyces roridus</name>
    <dbReference type="NCBI Taxonomy" id="1738132"/>
    <lineage>
        <taxon>Eukaryota</taxon>
        <taxon>Fungi</taxon>
        <taxon>Dikarya</taxon>
        <taxon>Basidiomycota</taxon>
        <taxon>Agaricomycotina</taxon>
        <taxon>Agaricomycetes</taxon>
        <taxon>Agaricomycetidae</taxon>
        <taxon>Agaricales</taxon>
        <taxon>Marasmiineae</taxon>
        <taxon>Mycenaceae</taxon>
        <taxon>Roridomyces</taxon>
    </lineage>
</organism>
<reference evidence="3" key="1">
    <citation type="submission" date="2023-03" db="EMBL/GenBank/DDBJ databases">
        <title>Massive genome expansion in bonnet fungi (Mycena s.s.) driven by repeated elements and novel gene families across ecological guilds.</title>
        <authorList>
            <consortium name="Lawrence Berkeley National Laboratory"/>
            <person name="Harder C.B."/>
            <person name="Miyauchi S."/>
            <person name="Viragh M."/>
            <person name="Kuo A."/>
            <person name="Thoen E."/>
            <person name="Andreopoulos B."/>
            <person name="Lu D."/>
            <person name="Skrede I."/>
            <person name="Drula E."/>
            <person name="Henrissat B."/>
            <person name="Morin E."/>
            <person name="Kohler A."/>
            <person name="Barry K."/>
            <person name="LaButti K."/>
            <person name="Morin E."/>
            <person name="Salamov A."/>
            <person name="Lipzen A."/>
            <person name="Mereny Z."/>
            <person name="Hegedus B."/>
            <person name="Baldrian P."/>
            <person name="Stursova M."/>
            <person name="Weitz H."/>
            <person name="Taylor A."/>
            <person name="Grigoriev I.V."/>
            <person name="Nagy L.G."/>
            <person name="Martin F."/>
            <person name="Kauserud H."/>
        </authorList>
    </citation>
    <scope>NUCLEOTIDE SEQUENCE</scope>
    <source>
        <strain evidence="3">9284</strain>
    </source>
</reference>
<dbReference type="Proteomes" id="UP001221142">
    <property type="component" value="Unassembled WGS sequence"/>
</dbReference>
<feature type="region of interest" description="Disordered" evidence="1">
    <location>
        <begin position="31"/>
        <end position="64"/>
    </location>
</feature>
<feature type="chain" id="PRO_5042137514" evidence="2">
    <location>
        <begin position="29"/>
        <end position="323"/>
    </location>
</feature>
<evidence type="ECO:0000256" key="2">
    <source>
        <dbReference type="SAM" id="SignalP"/>
    </source>
</evidence>
<name>A0AAD7CA60_9AGAR</name>
<evidence type="ECO:0000256" key="1">
    <source>
        <dbReference type="SAM" id="MobiDB-lite"/>
    </source>
</evidence>
<feature type="signal peptide" evidence="2">
    <location>
        <begin position="1"/>
        <end position="28"/>
    </location>
</feature>
<evidence type="ECO:0000313" key="3">
    <source>
        <dbReference type="EMBL" id="KAJ7643692.1"/>
    </source>
</evidence>
<proteinExistence type="predicted"/>
<keyword evidence="2" id="KW-0732">Signal</keyword>
<accession>A0AAD7CA60</accession>
<feature type="compositionally biased region" description="Pro residues" evidence="1">
    <location>
        <begin position="43"/>
        <end position="52"/>
    </location>
</feature>